<dbReference type="Pfam" id="PF00109">
    <property type="entry name" value="ketoacyl-synt"/>
    <property type="match status" value="1"/>
</dbReference>
<dbReference type="InterPro" id="IPR000794">
    <property type="entry name" value="Beta-ketoacyl_synthase"/>
</dbReference>
<evidence type="ECO:0000259" key="2">
    <source>
        <dbReference type="Pfam" id="PF00109"/>
    </source>
</evidence>
<reference evidence="3" key="1">
    <citation type="journal article" date="2015" name="Nature">
        <title>Complex archaea that bridge the gap between prokaryotes and eukaryotes.</title>
        <authorList>
            <person name="Spang A."/>
            <person name="Saw J.H."/>
            <person name="Jorgensen S.L."/>
            <person name="Zaremba-Niedzwiedzka K."/>
            <person name="Martijn J."/>
            <person name="Lind A.E."/>
            <person name="van Eijk R."/>
            <person name="Schleper C."/>
            <person name="Guy L."/>
            <person name="Ettema T.J."/>
        </authorList>
    </citation>
    <scope>NUCLEOTIDE SEQUENCE</scope>
</reference>
<feature type="domain" description="Beta-ketoacyl synthase-like N-terminal" evidence="2">
    <location>
        <begin position="1"/>
        <end position="103"/>
    </location>
</feature>
<dbReference type="Gene3D" id="3.40.47.10">
    <property type="match status" value="1"/>
</dbReference>
<sequence>MRRVVITGLGMVSPLACGVEQTWTRLLDGQSGAGPITRFDASHLTTTYACEVPRAGAPDAAEDAFNPDDWMEPKEQRKVDDFILYGMAAADQAIKEAGLADASRSINGRATPLKKWRCSKCWSRFGRPREERHPICAECRAGDATLFGPRDVLVPEHARPIAPRKRKRRTG</sequence>
<dbReference type="GO" id="GO:0004315">
    <property type="term" value="F:3-oxoacyl-[acyl-carrier-protein] synthase activity"/>
    <property type="evidence" value="ECO:0007669"/>
    <property type="project" value="TreeGrafter"/>
</dbReference>
<dbReference type="EMBL" id="LAZR01025298">
    <property type="protein sequence ID" value="KKL72349.1"/>
    <property type="molecule type" value="Genomic_DNA"/>
</dbReference>
<organism evidence="3">
    <name type="scientific">marine sediment metagenome</name>
    <dbReference type="NCBI Taxonomy" id="412755"/>
    <lineage>
        <taxon>unclassified sequences</taxon>
        <taxon>metagenomes</taxon>
        <taxon>ecological metagenomes</taxon>
    </lineage>
</organism>
<dbReference type="GO" id="GO:0006633">
    <property type="term" value="P:fatty acid biosynthetic process"/>
    <property type="evidence" value="ECO:0007669"/>
    <property type="project" value="TreeGrafter"/>
</dbReference>
<protein>
    <recommendedName>
        <fullName evidence="2">Beta-ketoacyl synthase-like N-terminal domain-containing protein</fullName>
    </recommendedName>
</protein>
<comment type="caution">
    <text evidence="3">The sequence shown here is derived from an EMBL/GenBank/DDBJ whole genome shotgun (WGS) entry which is preliminary data.</text>
</comment>
<keyword evidence="1" id="KW-0808">Transferase</keyword>
<evidence type="ECO:0000256" key="1">
    <source>
        <dbReference type="ARBA" id="ARBA00022679"/>
    </source>
</evidence>
<accession>A0A0F9EEH5</accession>
<dbReference type="PANTHER" id="PTHR11712">
    <property type="entry name" value="POLYKETIDE SYNTHASE-RELATED"/>
    <property type="match status" value="1"/>
</dbReference>
<evidence type="ECO:0000313" key="3">
    <source>
        <dbReference type="EMBL" id="KKL72349.1"/>
    </source>
</evidence>
<proteinExistence type="predicted"/>
<dbReference type="InterPro" id="IPR016039">
    <property type="entry name" value="Thiolase-like"/>
</dbReference>
<dbReference type="InterPro" id="IPR014030">
    <property type="entry name" value="Ketoacyl_synth_N"/>
</dbReference>
<dbReference type="GO" id="GO:0005829">
    <property type="term" value="C:cytosol"/>
    <property type="evidence" value="ECO:0007669"/>
    <property type="project" value="TreeGrafter"/>
</dbReference>
<dbReference type="PANTHER" id="PTHR11712:SF336">
    <property type="entry name" value="3-OXOACYL-[ACYL-CARRIER-PROTEIN] SYNTHASE, MITOCHONDRIAL"/>
    <property type="match status" value="1"/>
</dbReference>
<dbReference type="AlphaFoldDB" id="A0A0F9EEH5"/>
<name>A0A0F9EEH5_9ZZZZ</name>
<gene>
    <name evidence="3" type="ORF">LCGC14_2085810</name>
</gene>
<dbReference type="SUPFAM" id="SSF53901">
    <property type="entry name" value="Thiolase-like"/>
    <property type="match status" value="1"/>
</dbReference>